<accession>A0A512E399</accession>
<comment type="caution">
    <text evidence="1">The sequence shown here is derived from an EMBL/GenBank/DDBJ whole genome shotgun (WGS) entry which is preliminary data.</text>
</comment>
<gene>
    <name evidence="1" type="ORF">SAE02_73330</name>
</gene>
<evidence type="ECO:0000313" key="2">
    <source>
        <dbReference type="Proteomes" id="UP000321523"/>
    </source>
</evidence>
<proteinExistence type="predicted"/>
<organism evidence="1 2">
    <name type="scientific">Skermanella aerolata</name>
    <dbReference type="NCBI Taxonomy" id="393310"/>
    <lineage>
        <taxon>Bacteria</taxon>
        <taxon>Pseudomonadati</taxon>
        <taxon>Pseudomonadota</taxon>
        <taxon>Alphaproteobacteria</taxon>
        <taxon>Rhodospirillales</taxon>
        <taxon>Azospirillaceae</taxon>
        <taxon>Skermanella</taxon>
    </lineage>
</organism>
<evidence type="ECO:0000313" key="1">
    <source>
        <dbReference type="EMBL" id="GEO43185.1"/>
    </source>
</evidence>
<name>A0A512E399_9PROT</name>
<sequence>MFFSMKFSRLVQSKASDQGNPLLEWEEEDEVIVDPSRDLETLTVLEDWLLRPVSFLETE</sequence>
<keyword evidence="2" id="KW-1185">Reference proteome</keyword>
<protein>
    <submittedName>
        <fullName evidence="1">Uncharacterized protein</fullName>
    </submittedName>
</protein>
<reference evidence="1 2" key="1">
    <citation type="submission" date="2019-07" db="EMBL/GenBank/DDBJ databases">
        <title>Whole genome shotgun sequence of Skermanella aerolata NBRC 106429.</title>
        <authorList>
            <person name="Hosoyama A."/>
            <person name="Uohara A."/>
            <person name="Ohji S."/>
            <person name="Ichikawa N."/>
        </authorList>
    </citation>
    <scope>NUCLEOTIDE SEQUENCE [LARGE SCALE GENOMIC DNA]</scope>
    <source>
        <strain evidence="1 2">NBRC 106429</strain>
    </source>
</reference>
<dbReference type="AlphaFoldDB" id="A0A512E399"/>
<dbReference type="EMBL" id="BJYZ01000066">
    <property type="protein sequence ID" value="GEO43185.1"/>
    <property type="molecule type" value="Genomic_DNA"/>
</dbReference>
<dbReference type="Proteomes" id="UP000321523">
    <property type="component" value="Unassembled WGS sequence"/>
</dbReference>